<protein>
    <submittedName>
        <fullName evidence="1">Uncharacterized protein</fullName>
    </submittedName>
</protein>
<evidence type="ECO:0000313" key="2">
    <source>
        <dbReference type="Proteomes" id="UP000195569"/>
    </source>
</evidence>
<dbReference type="Proteomes" id="UP000195569">
    <property type="component" value="Unassembled WGS sequence"/>
</dbReference>
<evidence type="ECO:0000313" key="1">
    <source>
        <dbReference type="EMBL" id="SIT42067.1"/>
    </source>
</evidence>
<sequence>MAGGQRAEGSYREVPAWRLASGETRRCACSVCAVRVSCSKVQEGMAWRLQFIPLHAPRMALAARRCFLPMSFDLLNRIVGRFFEIHQHMSETLICWDNVGIRAEAAAGQNNRSK</sequence>
<gene>
    <name evidence="1" type="ORF">BN2476_310040</name>
</gene>
<dbReference type="AlphaFoldDB" id="A0A1N7S3W9"/>
<reference evidence="1" key="1">
    <citation type="submission" date="2016-12" db="EMBL/GenBank/DDBJ databases">
        <authorList>
            <person name="Moulin L."/>
        </authorList>
    </citation>
    <scope>NUCLEOTIDE SEQUENCE [LARGE SCALE GENOMIC DNA]</scope>
    <source>
        <strain evidence="1">STM 7183</strain>
    </source>
</reference>
<comment type="caution">
    <text evidence="1">The sequence shown here is derived from an EMBL/GenBank/DDBJ whole genome shotgun (WGS) entry which is preliminary data.</text>
</comment>
<proteinExistence type="predicted"/>
<dbReference type="EMBL" id="CYGY02000031">
    <property type="protein sequence ID" value="SIT42067.1"/>
    <property type="molecule type" value="Genomic_DNA"/>
</dbReference>
<name>A0A1N7S3W9_9BURK</name>
<keyword evidence="2" id="KW-1185">Reference proteome</keyword>
<organism evidence="1 2">
    <name type="scientific">Paraburkholderia piptadeniae</name>
    <dbReference type="NCBI Taxonomy" id="1701573"/>
    <lineage>
        <taxon>Bacteria</taxon>
        <taxon>Pseudomonadati</taxon>
        <taxon>Pseudomonadota</taxon>
        <taxon>Betaproteobacteria</taxon>
        <taxon>Burkholderiales</taxon>
        <taxon>Burkholderiaceae</taxon>
        <taxon>Paraburkholderia</taxon>
    </lineage>
</organism>
<accession>A0A1N7S3W9</accession>